<reference evidence="2 3" key="1">
    <citation type="submission" date="2023-10" db="EMBL/GenBank/DDBJ databases">
        <title>Genome-Wide Identification Analysis in wild type Solanum Pinnatisectum Reveals Some Genes Defensing Phytophthora Infestans.</title>
        <authorList>
            <person name="Sun C."/>
        </authorList>
    </citation>
    <scope>NUCLEOTIDE SEQUENCE [LARGE SCALE GENOMIC DNA]</scope>
    <source>
        <strain evidence="2">LQN</strain>
        <tissue evidence="2">Leaf</tissue>
    </source>
</reference>
<evidence type="ECO:0000256" key="1">
    <source>
        <dbReference type="SAM" id="MobiDB-lite"/>
    </source>
</evidence>
<feature type="region of interest" description="Disordered" evidence="1">
    <location>
        <begin position="46"/>
        <end position="71"/>
    </location>
</feature>
<name>A0AAV9M8V5_9SOLN</name>
<keyword evidence="3" id="KW-1185">Reference proteome</keyword>
<evidence type="ECO:0000313" key="2">
    <source>
        <dbReference type="EMBL" id="KAK4734319.1"/>
    </source>
</evidence>
<comment type="caution">
    <text evidence="2">The sequence shown here is derived from an EMBL/GenBank/DDBJ whole genome shotgun (WGS) entry which is preliminary data.</text>
</comment>
<gene>
    <name evidence="2" type="ORF">R3W88_008580</name>
</gene>
<dbReference type="Proteomes" id="UP001311915">
    <property type="component" value="Unassembled WGS sequence"/>
</dbReference>
<protein>
    <submittedName>
        <fullName evidence="2">Uncharacterized protein</fullName>
    </submittedName>
</protein>
<proteinExistence type="predicted"/>
<accession>A0AAV9M8V5</accession>
<sequence>MVLTLVRKLYTPVKGTTTGNSFVALEQEVNEGGQQTPYELLETRDQAQEKEGDTEQSHGITNTSNNKQTESTKDWIKQAFGDQQYQIAIQHCTNSTTENYKCKTVDKDEQAVATEEVVNNKVRLVPAQDEDISKADKGRANDSINKYEGDKHDMELIRHQQHQSDILQASYQEPLAVASWEDSNIANRRW</sequence>
<feature type="compositionally biased region" description="Basic and acidic residues" evidence="1">
    <location>
        <begin position="46"/>
        <end position="56"/>
    </location>
</feature>
<dbReference type="AlphaFoldDB" id="A0AAV9M8V5"/>
<organism evidence="2 3">
    <name type="scientific">Solanum pinnatisectum</name>
    <name type="common">tansyleaf nightshade</name>
    <dbReference type="NCBI Taxonomy" id="50273"/>
    <lineage>
        <taxon>Eukaryota</taxon>
        <taxon>Viridiplantae</taxon>
        <taxon>Streptophyta</taxon>
        <taxon>Embryophyta</taxon>
        <taxon>Tracheophyta</taxon>
        <taxon>Spermatophyta</taxon>
        <taxon>Magnoliopsida</taxon>
        <taxon>eudicotyledons</taxon>
        <taxon>Gunneridae</taxon>
        <taxon>Pentapetalae</taxon>
        <taxon>asterids</taxon>
        <taxon>lamiids</taxon>
        <taxon>Solanales</taxon>
        <taxon>Solanaceae</taxon>
        <taxon>Solanoideae</taxon>
        <taxon>Solaneae</taxon>
        <taxon>Solanum</taxon>
    </lineage>
</organism>
<evidence type="ECO:0000313" key="3">
    <source>
        <dbReference type="Proteomes" id="UP001311915"/>
    </source>
</evidence>
<feature type="compositionally biased region" description="Polar residues" evidence="1">
    <location>
        <begin position="57"/>
        <end position="69"/>
    </location>
</feature>
<dbReference type="EMBL" id="JAWPEI010000002">
    <property type="protein sequence ID" value="KAK4734319.1"/>
    <property type="molecule type" value="Genomic_DNA"/>
</dbReference>